<dbReference type="InterPro" id="IPR004381">
    <property type="entry name" value="Glycerate_kinase"/>
</dbReference>
<dbReference type="PANTHER" id="PTHR21599">
    <property type="entry name" value="GLYCERATE KINASE"/>
    <property type="match status" value="1"/>
</dbReference>
<dbReference type="NCBIfam" id="TIGR00045">
    <property type="entry name" value="glycerate kinase"/>
    <property type="match status" value="1"/>
</dbReference>
<dbReference type="PIRSF" id="PIRSF006078">
    <property type="entry name" value="GlxK"/>
    <property type="match status" value="1"/>
</dbReference>
<sequence length="379" mass="40281">MAAATACQIAVDVIKLEKPDWEVTSTPLTDGGEGFCTILTESMDGELVEKVVRGPRFEEITAQFGLVDLETLGKEFCDWLRFPTSGKIAIIEMAEASGLERVPMEARDPGVTSSFGTGELIDEAHQCGAEAILLGIGGSATNDLGLGALEALGLKFLDSEKHSIEKLSPSKWDKVATFSAGVPSDLPPIRIACDVENPLFGKNGAAAIFGPQKGLEAEDWIKIEEGGKRMARMHCHYHSVSKSLCEEKGSGAAGGISFGLRAACGATLVPGIELVSRWLKLKEKMEWADLVITGEGRFDRSSLQGKGPGTMVREALEQGKSAWVFAGVLAGDLLGQLPKGLKASDLVQIAPAGYLLEQSIAEGKGLLKEAVREKIRTIG</sequence>
<keyword evidence="2 4" id="KW-0808">Transferase</keyword>
<dbReference type="GO" id="GO:0031388">
    <property type="term" value="P:organic acid phosphorylation"/>
    <property type="evidence" value="ECO:0007669"/>
    <property type="project" value="UniProtKB-UniRule"/>
</dbReference>
<evidence type="ECO:0000256" key="1">
    <source>
        <dbReference type="ARBA" id="ARBA00006284"/>
    </source>
</evidence>
<accession>A0A2Z4AGN7</accession>
<proteinExistence type="inferred from homology"/>
<dbReference type="PANTHER" id="PTHR21599:SF0">
    <property type="entry name" value="GLYCERATE KINASE"/>
    <property type="match status" value="1"/>
</dbReference>
<organism evidence="5 6">
    <name type="scientific">Candidatus Moanibacter tarae</name>
    <dbReference type="NCBI Taxonomy" id="2200854"/>
    <lineage>
        <taxon>Bacteria</taxon>
        <taxon>Pseudomonadati</taxon>
        <taxon>Verrucomicrobiota</taxon>
        <taxon>Opitutia</taxon>
        <taxon>Puniceicoccales</taxon>
        <taxon>Puniceicoccales incertae sedis</taxon>
        <taxon>Candidatus Moanibacter</taxon>
    </lineage>
</organism>
<evidence type="ECO:0000313" key="5">
    <source>
        <dbReference type="EMBL" id="AWT60845.1"/>
    </source>
</evidence>
<dbReference type="KEGG" id="mtar:DF168_02069"/>
<evidence type="ECO:0000256" key="3">
    <source>
        <dbReference type="ARBA" id="ARBA00022777"/>
    </source>
</evidence>
<dbReference type="EC" id="2.7.1.165" evidence="5"/>
<dbReference type="EMBL" id="CP029803">
    <property type="protein sequence ID" value="AWT60845.1"/>
    <property type="molecule type" value="Genomic_DNA"/>
</dbReference>
<comment type="similarity">
    <text evidence="1 4">Belongs to the glycerate kinase type-1 family.</text>
</comment>
<evidence type="ECO:0000256" key="4">
    <source>
        <dbReference type="PIRNR" id="PIRNR006078"/>
    </source>
</evidence>
<dbReference type="GO" id="GO:0008887">
    <property type="term" value="F:glycerate kinase activity"/>
    <property type="evidence" value="ECO:0007669"/>
    <property type="project" value="UniProtKB-UniRule"/>
</dbReference>
<dbReference type="InterPro" id="IPR018193">
    <property type="entry name" value="Glyc_kinase_flavodox-like_fold"/>
</dbReference>
<dbReference type="Proteomes" id="UP000247465">
    <property type="component" value="Chromosome"/>
</dbReference>
<dbReference type="Gene3D" id="3.40.50.10350">
    <property type="entry name" value="Glycerate kinase, domain 1"/>
    <property type="match status" value="1"/>
</dbReference>
<keyword evidence="3 4" id="KW-0418">Kinase</keyword>
<dbReference type="AlphaFoldDB" id="A0A2Z4AGN7"/>
<gene>
    <name evidence="5" type="primary">garK</name>
    <name evidence="5" type="ORF">DF168_02069</name>
</gene>
<dbReference type="GO" id="GO:0043798">
    <property type="term" value="F:glycerate 2-kinase activity"/>
    <property type="evidence" value="ECO:0007669"/>
    <property type="project" value="UniProtKB-EC"/>
</dbReference>
<dbReference type="InterPro" id="IPR018197">
    <property type="entry name" value="Glycerate_kinase_RE-like"/>
</dbReference>
<dbReference type="Gene3D" id="3.90.1510.10">
    <property type="entry name" value="Glycerate kinase, domain 2"/>
    <property type="match status" value="1"/>
</dbReference>
<dbReference type="SUPFAM" id="SSF110738">
    <property type="entry name" value="Glycerate kinase I"/>
    <property type="match status" value="1"/>
</dbReference>
<evidence type="ECO:0000256" key="2">
    <source>
        <dbReference type="ARBA" id="ARBA00022679"/>
    </source>
</evidence>
<dbReference type="InterPro" id="IPR036129">
    <property type="entry name" value="Glycerate_kinase_sf"/>
</dbReference>
<protein>
    <submittedName>
        <fullName evidence="5">Glycerate 2-kinase</fullName>
        <ecNumber evidence="5">2.7.1.165</ecNumber>
    </submittedName>
</protein>
<reference evidence="5 6" key="1">
    <citation type="submission" date="2018-06" db="EMBL/GenBank/DDBJ databases">
        <title>Draft Genome Sequence of a Novel Marine Bacterium Related to the Verrucomicrobia.</title>
        <authorList>
            <person name="Vosseberg J."/>
            <person name="Martijn J."/>
            <person name="Ettema T.J.G."/>
        </authorList>
    </citation>
    <scope>NUCLEOTIDE SEQUENCE [LARGE SCALE GENOMIC DNA]</scope>
    <source>
        <strain evidence="5">TARA_B100001123</strain>
    </source>
</reference>
<name>A0A2Z4AGN7_9BACT</name>
<evidence type="ECO:0000313" key="6">
    <source>
        <dbReference type="Proteomes" id="UP000247465"/>
    </source>
</evidence>
<dbReference type="Pfam" id="PF02595">
    <property type="entry name" value="Gly_kinase"/>
    <property type="match status" value="1"/>
</dbReference>